<keyword evidence="11" id="KW-1185">Reference proteome</keyword>
<dbReference type="PROSITE" id="PS51382">
    <property type="entry name" value="SPX"/>
    <property type="match status" value="1"/>
</dbReference>
<gene>
    <name evidence="10" type="ORF">K402DRAFT_410047</name>
</gene>
<feature type="domain" description="EXS" evidence="8">
    <location>
        <begin position="658"/>
        <end position="844"/>
    </location>
</feature>
<dbReference type="InterPro" id="IPR004342">
    <property type="entry name" value="EXS_C"/>
</dbReference>
<accession>A0A6G1HDM8</accession>
<dbReference type="GO" id="GO:0006817">
    <property type="term" value="P:phosphate ion transport"/>
    <property type="evidence" value="ECO:0007669"/>
    <property type="project" value="TreeGrafter"/>
</dbReference>
<evidence type="ECO:0000256" key="5">
    <source>
        <dbReference type="ARBA" id="ARBA00023136"/>
    </source>
</evidence>
<feature type="transmembrane region" description="Helical" evidence="7">
    <location>
        <begin position="693"/>
        <end position="715"/>
    </location>
</feature>
<dbReference type="Pfam" id="PF03105">
    <property type="entry name" value="SPX"/>
    <property type="match status" value="1"/>
</dbReference>
<feature type="transmembrane region" description="Helical" evidence="7">
    <location>
        <begin position="761"/>
        <end position="783"/>
    </location>
</feature>
<evidence type="ECO:0000256" key="1">
    <source>
        <dbReference type="ARBA" id="ARBA00004141"/>
    </source>
</evidence>
<feature type="transmembrane region" description="Helical" evidence="7">
    <location>
        <begin position="559"/>
        <end position="581"/>
    </location>
</feature>
<evidence type="ECO:0000259" key="8">
    <source>
        <dbReference type="PROSITE" id="PS51380"/>
    </source>
</evidence>
<dbReference type="OrthoDB" id="9970435at2759"/>
<keyword evidence="5 7" id="KW-0472">Membrane</keyword>
<evidence type="ECO:0000256" key="7">
    <source>
        <dbReference type="SAM" id="Phobius"/>
    </source>
</evidence>
<dbReference type="GO" id="GO:0005886">
    <property type="term" value="C:plasma membrane"/>
    <property type="evidence" value="ECO:0007669"/>
    <property type="project" value="TreeGrafter"/>
</dbReference>
<feature type="domain" description="SPX" evidence="9">
    <location>
        <begin position="1"/>
        <end position="466"/>
    </location>
</feature>
<comment type="subcellular location">
    <subcellularLocation>
        <location evidence="1">Membrane</location>
        <topology evidence="1">Multi-pass membrane protein</topology>
    </subcellularLocation>
</comment>
<dbReference type="EMBL" id="ML977140">
    <property type="protein sequence ID" value="KAF1991265.1"/>
    <property type="molecule type" value="Genomic_DNA"/>
</dbReference>
<protein>
    <submittedName>
        <fullName evidence="10">EXS-domain-containing protein</fullName>
    </submittedName>
</protein>
<keyword evidence="3 7" id="KW-0812">Transmembrane</keyword>
<feature type="region of interest" description="Disordered" evidence="6">
    <location>
        <begin position="840"/>
        <end position="1001"/>
    </location>
</feature>
<dbReference type="Proteomes" id="UP000800041">
    <property type="component" value="Unassembled WGS sequence"/>
</dbReference>
<evidence type="ECO:0000313" key="11">
    <source>
        <dbReference type="Proteomes" id="UP000800041"/>
    </source>
</evidence>
<dbReference type="GO" id="GO:0000822">
    <property type="term" value="F:inositol hexakisphosphate binding"/>
    <property type="evidence" value="ECO:0007669"/>
    <property type="project" value="TreeGrafter"/>
</dbReference>
<dbReference type="Pfam" id="PF03124">
    <property type="entry name" value="EXS"/>
    <property type="match status" value="2"/>
</dbReference>
<reference evidence="10" key="1">
    <citation type="journal article" date="2020" name="Stud. Mycol.">
        <title>101 Dothideomycetes genomes: a test case for predicting lifestyles and emergence of pathogens.</title>
        <authorList>
            <person name="Haridas S."/>
            <person name="Albert R."/>
            <person name="Binder M."/>
            <person name="Bloem J."/>
            <person name="Labutti K."/>
            <person name="Salamov A."/>
            <person name="Andreopoulos B."/>
            <person name="Baker S."/>
            <person name="Barry K."/>
            <person name="Bills G."/>
            <person name="Bluhm B."/>
            <person name="Cannon C."/>
            <person name="Castanera R."/>
            <person name="Culley D."/>
            <person name="Daum C."/>
            <person name="Ezra D."/>
            <person name="Gonzalez J."/>
            <person name="Henrissat B."/>
            <person name="Kuo A."/>
            <person name="Liang C."/>
            <person name="Lipzen A."/>
            <person name="Lutzoni F."/>
            <person name="Magnuson J."/>
            <person name="Mondo S."/>
            <person name="Nolan M."/>
            <person name="Ohm R."/>
            <person name="Pangilinan J."/>
            <person name="Park H.-J."/>
            <person name="Ramirez L."/>
            <person name="Alfaro M."/>
            <person name="Sun H."/>
            <person name="Tritt A."/>
            <person name="Yoshinaga Y."/>
            <person name="Zwiers L.-H."/>
            <person name="Turgeon B."/>
            <person name="Goodwin S."/>
            <person name="Spatafora J."/>
            <person name="Crous P."/>
            <person name="Grigoriev I."/>
        </authorList>
    </citation>
    <scope>NUCLEOTIDE SEQUENCE</scope>
    <source>
        <strain evidence="10">CBS 113979</strain>
    </source>
</reference>
<comment type="similarity">
    <text evidence="2">Belongs to the SYG1 (TC 2.A.94) family.</text>
</comment>
<feature type="region of interest" description="Disordered" evidence="6">
    <location>
        <begin position="320"/>
        <end position="360"/>
    </location>
</feature>
<evidence type="ECO:0000313" key="10">
    <source>
        <dbReference type="EMBL" id="KAF1991265.1"/>
    </source>
</evidence>
<feature type="compositionally biased region" description="Acidic residues" evidence="6">
    <location>
        <begin position="932"/>
        <end position="948"/>
    </location>
</feature>
<organism evidence="10 11">
    <name type="scientific">Aulographum hederae CBS 113979</name>
    <dbReference type="NCBI Taxonomy" id="1176131"/>
    <lineage>
        <taxon>Eukaryota</taxon>
        <taxon>Fungi</taxon>
        <taxon>Dikarya</taxon>
        <taxon>Ascomycota</taxon>
        <taxon>Pezizomycotina</taxon>
        <taxon>Dothideomycetes</taxon>
        <taxon>Pleosporomycetidae</taxon>
        <taxon>Aulographales</taxon>
        <taxon>Aulographaceae</taxon>
    </lineage>
</organism>
<dbReference type="GO" id="GO:0016036">
    <property type="term" value="P:cellular response to phosphate starvation"/>
    <property type="evidence" value="ECO:0007669"/>
    <property type="project" value="TreeGrafter"/>
</dbReference>
<dbReference type="PROSITE" id="PS51380">
    <property type="entry name" value="EXS"/>
    <property type="match status" value="1"/>
</dbReference>
<feature type="compositionally biased region" description="Basic and acidic residues" evidence="6">
    <location>
        <begin position="147"/>
        <end position="163"/>
    </location>
</feature>
<feature type="transmembrane region" description="Helical" evidence="7">
    <location>
        <begin position="526"/>
        <end position="547"/>
    </location>
</feature>
<dbReference type="PANTHER" id="PTHR10783">
    <property type="entry name" value="XENOTROPIC AND POLYTROPIC RETROVIRUS RECEPTOR 1-RELATED"/>
    <property type="match status" value="1"/>
</dbReference>
<evidence type="ECO:0000256" key="2">
    <source>
        <dbReference type="ARBA" id="ARBA00009665"/>
    </source>
</evidence>
<feature type="region of interest" description="Disordered" evidence="6">
    <location>
        <begin position="40"/>
        <end position="216"/>
    </location>
</feature>
<dbReference type="GO" id="GO:0005794">
    <property type="term" value="C:Golgi apparatus"/>
    <property type="evidence" value="ECO:0007669"/>
    <property type="project" value="TreeGrafter"/>
</dbReference>
<feature type="compositionally biased region" description="Low complexity" evidence="6">
    <location>
        <begin position="840"/>
        <end position="856"/>
    </location>
</feature>
<sequence length="1001" mass="112579">MKFAKELEENLVPEWRVKYLDYKTGKKKLKAVDRALRNLQSPGTPRKLRGPFGNSPLAFYTPRSGRLNRTTTREEGNAADDDAIEVVGGNGVGEGEARPINIERSPLRAPNSGPGGEMTRYGSIIGSPPNHPPSQRLPTLELPDPAMRGDRRDNTPGRTPDRINEEEEDPMKARPPSAPSAPSAPAAAPDSGDAFNVGRPRTPRNGSTMQSRKRDYFLPRRRTFSVPVADGGHERPLMKRLMSIGGRNTAASSPRSVDVPLEAFRDVDLRQSEFFRFLDSELDKIETFYKEKENEATERLKVLRDQLHIMRDRRMEELVRAKNSRSNARAEGLGTANGQSTSNSEVDKGPTRPSRYNGAGIWSNTVGKAVEKAKTGRIGKGTKAMQGLGTPTTNAIDSLRDYTRRAAGSEIPYRIAKRKLKTALAEYYRGLELLKSYALLNRTGFRKINKKYDKRVRAKPAGRYMTEKVNTASFVQSDVIDEHIRAVEDLYARYFERGHHKVAAQKLRAKSSRATAYNASSFRNGLLLAAGTVLGLQGLVYGAQLLYVDDPVLAVQTSYLMQIYAGYFLLLLLVLFFCLACRFWTRSKINYVFIFEFDTRHHLDWRQLAEWRLLLAGLYPVEFRDFFLGDMYCSQTYSLGNIELFFCLYARYWNDPPMCNSSHSRLLGFFSALPGVWRALQCLRRYYDTGNKFPHLVNCGKYTFTILYYMSLSLYRIDKTWQLRGLFIGFASVNAIYCSLMDPYARKYPFLRDTLGYKQIWLYYLAIVVDPILRFNWIFYAIFGNDVQHSALLSFFVAFSEVCRRGLWILFRVENEHCTNVGRFRASRDIPLPYETFVTPTESTPSLSPSQRQQPSRSHEPTPHGTPGDLHPTPSHTSGADLEQGAPHAQEGLRRRGRTGPGTPSLFRVGSILHNAHAQDFERKRPAAGMEVDQEEQSSDEDDEDGDGDGDRRGAEEIDDEEIETQLRIGEALVREEEGGVGDGGKGGKSGKGGGGGGDGR</sequence>
<evidence type="ECO:0000259" key="9">
    <source>
        <dbReference type="PROSITE" id="PS51382"/>
    </source>
</evidence>
<proteinExistence type="inferred from homology"/>
<name>A0A6G1HDM8_9PEZI</name>
<feature type="compositionally biased region" description="Gly residues" evidence="6">
    <location>
        <begin position="981"/>
        <end position="1001"/>
    </location>
</feature>
<evidence type="ECO:0000256" key="4">
    <source>
        <dbReference type="ARBA" id="ARBA00022989"/>
    </source>
</evidence>
<dbReference type="AlphaFoldDB" id="A0A6G1HDM8"/>
<dbReference type="CDD" id="cd14475">
    <property type="entry name" value="SPX_SYG1_like"/>
    <property type="match status" value="1"/>
</dbReference>
<evidence type="ECO:0000256" key="6">
    <source>
        <dbReference type="SAM" id="MobiDB-lite"/>
    </source>
</evidence>
<evidence type="ECO:0000256" key="3">
    <source>
        <dbReference type="ARBA" id="ARBA00022692"/>
    </source>
</evidence>
<dbReference type="InterPro" id="IPR004331">
    <property type="entry name" value="SPX_dom"/>
</dbReference>
<feature type="compositionally biased region" description="Low complexity" evidence="6">
    <location>
        <begin position="180"/>
        <end position="189"/>
    </location>
</feature>
<dbReference type="PANTHER" id="PTHR10783:SF103">
    <property type="entry name" value="SOLUTE CARRIER FAMILY 53 MEMBER 1"/>
    <property type="match status" value="1"/>
</dbReference>
<keyword evidence="4 7" id="KW-1133">Transmembrane helix</keyword>
<feature type="transmembrane region" description="Helical" evidence="7">
    <location>
        <begin position="721"/>
        <end position="740"/>
    </location>
</feature>